<feature type="region of interest" description="Disordered" evidence="1">
    <location>
        <begin position="1982"/>
        <end position="2039"/>
    </location>
</feature>
<feature type="compositionally biased region" description="Basic and acidic residues" evidence="1">
    <location>
        <begin position="820"/>
        <end position="830"/>
    </location>
</feature>
<feature type="compositionally biased region" description="Low complexity" evidence="1">
    <location>
        <begin position="905"/>
        <end position="921"/>
    </location>
</feature>
<feature type="compositionally biased region" description="Basic residues" evidence="1">
    <location>
        <begin position="259"/>
        <end position="276"/>
    </location>
</feature>
<gene>
    <name evidence="2" type="ORF">PCHDK_000157300</name>
</gene>
<feature type="compositionally biased region" description="Acidic residues" evidence="1">
    <location>
        <begin position="804"/>
        <end position="819"/>
    </location>
</feature>
<feature type="region of interest" description="Disordered" evidence="1">
    <location>
        <begin position="1805"/>
        <end position="1824"/>
    </location>
</feature>
<evidence type="ECO:0000313" key="3">
    <source>
        <dbReference type="Proteomes" id="UP000195879"/>
    </source>
</evidence>
<feature type="compositionally biased region" description="Low complexity" evidence="1">
    <location>
        <begin position="432"/>
        <end position="460"/>
    </location>
</feature>
<feature type="compositionally biased region" description="Basic and acidic residues" evidence="1">
    <location>
        <begin position="922"/>
        <end position="931"/>
    </location>
</feature>
<feature type="region of interest" description="Disordered" evidence="1">
    <location>
        <begin position="253"/>
        <end position="299"/>
    </location>
</feature>
<protein>
    <submittedName>
        <fullName evidence="2">Uncharacterized protein</fullName>
    </submittedName>
</protein>
<accession>A0A1D3RTA2</accession>
<feature type="region of interest" description="Disordered" evidence="1">
    <location>
        <begin position="1484"/>
        <end position="1505"/>
    </location>
</feature>
<evidence type="ECO:0000256" key="1">
    <source>
        <dbReference type="SAM" id="MobiDB-lite"/>
    </source>
</evidence>
<name>A0A1D3RTA2_PLACE</name>
<feature type="compositionally biased region" description="Polar residues" evidence="1">
    <location>
        <begin position="1713"/>
        <end position="1727"/>
    </location>
</feature>
<proteinExistence type="predicted"/>
<feature type="compositionally biased region" description="Low complexity" evidence="1">
    <location>
        <begin position="2028"/>
        <end position="2038"/>
    </location>
</feature>
<feature type="region of interest" description="Disordered" evidence="1">
    <location>
        <begin position="1713"/>
        <end position="1758"/>
    </location>
</feature>
<dbReference type="Proteomes" id="UP000195879">
    <property type="component" value="Chromosome 8"/>
</dbReference>
<feature type="compositionally biased region" description="Basic and acidic residues" evidence="1">
    <location>
        <begin position="465"/>
        <end position="477"/>
    </location>
</feature>
<evidence type="ECO:0000313" key="2">
    <source>
        <dbReference type="EMBL" id="SCN59496.1"/>
    </source>
</evidence>
<dbReference type="OrthoDB" id="372722at2759"/>
<organism evidence="2 3">
    <name type="scientific">Plasmodium chabaudi adami</name>
    <dbReference type="NCBI Taxonomy" id="5826"/>
    <lineage>
        <taxon>Eukaryota</taxon>
        <taxon>Sar</taxon>
        <taxon>Alveolata</taxon>
        <taxon>Apicomplexa</taxon>
        <taxon>Aconoidasida</taxon>
        <taxon>Haemosporida</taxon>
        <taxon>Plasmodiidae</taxon>
        <taxon>Plasmodium</taxon>
        <taxon>Plasmodium (Vinckeia)</taxon>
    </lineage>
</organism>
<feature type="region of interest" description="Disordered" evidence="1">
    <location>
        <begin position="800"/>
        <end position="831"/>
    </location>
</feature>
<dbReference type="EMBL" id="LT608202">
    <property type="protein sequence ID" value="SCN59496.1"/>
    <property type="molecule type" value="Genomic_DNA"/>
</dbReference>
<reference evidence="2 3" key="1">
    <citation type="submission" date="2016-08" db="EMBL/GenBank/DDBJ databases">
        <authorList>
            <consortium name="Pathogen Informatics"/>
        </authorList>
    </citation>
    <scope>NUCLEOTIDE SEQUENCE [LARGE SCALE GENOMIC DNA]</scope>
    <source>
        <strain evidence="2 3">DK</strain>
    </source>
</reference>
<feature type="region of interest" description="Disordered" evidence="1">
    <location>
        <begin position="430"/>
        <end position="477"/>
    </location>
</feature>
<feature type="region of interest" description="Disordered" evidence="1">
    <location>
        <begin position="902"/>
        <end position="931"/>
    </location>
</feature>
<feature type="compositionally biased region" description="Acidic residues" evidence="1">
    <location>
        <begin position="1982"/>
        <end position="2027"/>
    </location>
</feature>
<sequence>MNLFSKTGINTDNINFCESYYSKNANKNNNDDIISSMDLSDNNTIKKYNGFGRGDKNNISDGNIHSENEYYSNDNLYNSVKKFYDNLSNKNKEGIENIENSYFEYLNKNEYNDHNYDNFPVEEYISNIKKKDMPDFKQYLNKYINNAMKNDEEQIRIKKEKIYENIPIRNNDYMENDYLKNLNENNINDDILKYNSLINSSNFLESFNGAEYRNDYDNFDLFGINKTQMPLNNMHLFENEKDGEMYIEEDYEELERETKPKRGRRRRNTKPTKSKSRTSQSFIDDQTAEESWKKSISNESKFVEDEESVTKRKSILEDTRENYMHNEDNEDLEYNEKNYYYKKYLINNIFSNISKIVSNNNREEIYEENDDGIANLISSKNMNRNNEEALEAFSSHQNLNVLQNFENSYKQNVGSRNARYNKNYYAVKEENNANSNSSNNGNNIRDNYNNYTNYNDSYNNASKNPMRENSKKFSDDNKNEYNNIKNYYEYKKCFDKINENHCVDSNANNIKKSNYLHAPSITTSISKTRTNTNNTTNDDLNNNISNEDILNGKHCYNKHEKDLSSYICDKHINSNDINNFCNNNHYLNIRTNSNEMIGNKEDVENYYSMMQHISKKDNQYASDSDDNCNNLPKNIQINSFYNKLNHDNNARNIINNKPEHFYNYMFRNSSSNINNLDNLNSDTDINGIIKDSNMDSTIENNANNNLNNKFSNNYFLRTNMRNQNGQNNTCNYPHHEIQSADKNIINSSQICDAHYNIFNNYSKTHNCDINMKHCNGPNEKIYSFRRGDDEITKKNKPPLYKMWEEEEEEPQQGEDEMGEEHENGTDHYNDMHISSRYNKSIHNSNMHSRKLSHMNGGSLPFPFLKYENMNSKIMGSKSISIPNVHNMNNAHKHHRYSINNQNSENIYPNYSDNNNISSNFSNDEKSSEKKKNENNILQNMGMHILKNNGINIEDDSGDNISSNNFEDNYPNEGGENNLIKNRLGAHSKDNYIDKKLQLILEEKKTNRDIENQLISIPSNNIYNIRNKKNEGIYDYYMNNSDNEKKNFKNTIENYNYSNEIAKARAFESIPSGVALPLPNGWINRQKLSVTKKIEIVKKNENNNDRKVIRNLSNIVPNKYFEYFNNSFLQKNNNFCLHHLKLLNLNKLNENKKLKEQNLLNINNNINNNYNSIGSHINKNICENKRNTLDNRRNNIKNISSDDNNDESQSINLKKNINKINSDKYYNFLASFKRPEYVCDKHKMMLENLNKNAFNKHELNMPAEIDRYNHTDEYIMNENKINNLESEEKLMPNIRNKEYFYNYDLSNEEDEQNEYENDIDDSYIGGMRKRNKNEHFQDHNLFNRTFVLPKRKIIHSDLVHHFNKNKLEEMHEENNKYYMYNKYNLNKNRGRKKSISPVANNYNCNIKNEYDENNIKPIAENDDKIGNTANNNNENIKIENNNKYHDDYYNTDDNEEEEYNDSSLCNQNELKKISQIENIISRKMRSKKNTDPNNRMNEPYDDDDDDESELYNNIEFDRIKIDNILAGTINLEDKNENLINNILELERRKYTINCIIDKLRKDNKTESMIDSKRELKNKINPSIYELYSDKYNYNIYNTKMCVNYFLDEKMHSPENKEFIQKFFVEKTTKNVYFVQVFKNKNKNRKNNKDSSRVSAKVDNNSEIHNDNFENKNMTINQVYNEEKTPVLQHSNKIFEENYNTFVKNKLHEKSFSTFPSNTCSEDTKNPSVDFSEMMDKNDNDEKQDENDINFGIEDNHTDQEKVKEDVRNEHKINENNNTPSRREYFNYQLGLIIDKFYKFNKNNREVDKKETEEDEKKKTPRNENDQTFFDEYKMYIEQNKQIEKDEVSYLEIKDPQKIQMDRDRYNIEGEKTENKNILNQETIVRNLGETNEFEMIQTSKQKKDDESYEKNNFSLEEKLNINPKIGELDELDEIDEIEDNREYKRELNDDHIEIEKNKLKDLTIQPNLYGIIKNETNYMLFEDEGVDDDDDDDDDDDEEEEEEEEEEEDDDDDDDEEEEEDDEEEEENNTIIEEMNNIEEYNKINDNDQTKKNSIEQEHSLKTENNTDYDKYSTNIIDEKNIIEETMKTGINKQNIQFCDRNNIFFKKEDNITERREDNGELKSNTDINIGNLENDKGKMEEFVNHFQENQNKTMNDLKIKTENAFEYYENSSMSYKDKHYNNEYAHNFDNFEKTHELNTYRNETSLVNYKNEENNDIKNTQNYNNNNAENCNLKGNANICHNNNHIDVNQNNKVNHENKNLELDIKNLLNNDNNLFKSINGKNIFIKDMVNENSQYAHDYCDIEDNVKYKMLDQSKKDKIEIIKTKIRKNKKLTKDDFKLLSEVLHHKFLLNEISAIGNYKVKYKDSYGILELEEYKLQKETQGMTCDCLSIGLTTYEKEFLHEFQLFMPDVNIMDDKNILYILRHSKDEQKCVFMPFLEENKTAL</sequence>